<comment type="catalytic activity">
    <reaction evidence="12">
        <text>[L-4-(L-arginin-2-N-yl)aspartate](n) + L-aspartate + ATP = [L-4-(L-arginin-2-N-yl)aspartate](n)-L-aspartate + ADP + phosphate + H(+)</text>
        <dbReference type="Rhea" id="RHEA:13277"/>
        <dbReference type="Rhea" id="RHEA-COMP:13728"/>
        <dbReference type="Rhea" id="RHEA-COMP:13733"/>
        <dbReference type="ChEBI" id="CHEBI:15378"/>
        <dbReference type="ChEBI" id="CHEBI:29991"/>
        <dbReference type="ChEBI" id="CHEBI:30616"/>
        <dbReference type="ChEBI" id="CHEBI:43474"/>
        <dbReference type="ChEBI" id="CHEBI:137986"/>
        <dbReference type="ChEBI" id="CHEBI:137990"/>
        <dbReference type="ChEBI" id="CHEBI:456216"/>
        <dbReference type="EC" id="6.3.2.29"/>
    </reaction>
</comment>
<keyword evidence="7 15" id="KW-0436">Ligase</keyword>
<accession>A0A011P6B6</accession>
<keyword evidence="9 13" id="KW-0067">ATP-binding</keyword>
<dbReference type="SUPFAM" id="SSF56059">
    <property type="entry name" value="Glutathione synthetase ATP-binding domain-like"/>
    <property type="match status" value="1"/>
</dbReference>
<evidence type="ECO:0000256" key="8">
    <source>
        <dbReference type="ARBA" id="ARBA00022741"/>
    </source>
</evidence>
<protein>
    <recommendedName>
        <fullName evidence="6">Cyanophycin synthetase</fullName>
        <ecNumber evidence="5">6.3.2.29</ecNumber>
        <ecNumber evidence="4">6.3.2.30</ecNumber>
    </recommendedName>
    <alternativeName>
        <fullName evidence="10">Cyanophycin synthase</fullName>
    </alternativeName>
</protein>
<dbReference type="Pfam" id="PF08245">
    <property type="entry name" value="Mur_ligase_M"/>
    <property type="match status" value="1"/>
</dbReference>
<dbReference type="SUPFAM" id="SSF53244">
    <property type="entry name" value="MurD-like peptide ligases, peptide-binding domain"/>
    <property type="match status" value="1"/>
</dbReference>
<keyword evidence="8 13" id="KW-0547">Nucleotide-binding</keyword>
<evidence type="ECO:0000256" key="4">
    <source>
        <dbReference type="ARBA" id="ARBA00012968"/>
    </source>
</evidence>
<evidence type="ECO:0000256" key="10">
    <source>
        <dbReference type="ARBA" id="ARBA00031353"/>
    </source>
</evidence>
<dbReference type="InterPro" id="IPR044019">
    <property type="entry name" value="Cyanophycin_syn_N"/>
</dbReference>
<evidence type="ECO:0000256" key="6">
    <source>
        <dbReference type="ARBA" id="ARBA00022036"/>
    </source>
</evidence>
<dbReference type="Pfam" id="PF02786">
    <property type="entry name" value="CPSase_L_D2"/>
    <property type="match status" value="1"/>
</dbReference>
<evidence type="ECO:0000256" key="2">
    <source>
        <dbReference type="ARBA" id="ARBA00009060"/>
    </source>
</evidence>
<dbReference type="GO" id="GO:0071161">
    <property type="term" value="F:cyanophycin synthetase activity (L-arginine-adding)"/>
    <property type="evidence" value="ECO:0007669"/>
    <property type="project" value="UniProtKB-EC"/>
</dbReference>
<dbReference type="InterPro" id="IPR004101">
    <property type="entry name" value="Mur_ligase_C"/>
</dbReference>
<dbReference type="SUPFAM" id="SSF53623">
    <property type="entry name" value="MurD-like peptide ligases, catalytic domain"/>
    <property type="match status" value="1"/>
</dbReference>
<dbReference type="Gene3D" id="3.90.190.20">
    <property type="entry name" value="Mur ligase, C-terminal domain"/>
    <property type="match status" value="1"/>
</dbReference>
<dbReference type="InterPro" id="IPR005479">
    <property type="entry name" value="CPAse_ATP-bd"/>
</dbReference>
<evidence type="ECO:0000256" key="9">
    <source>
        <dbReference type="ARBA" id="ARBA00022840"/>
    </source>
</evidence>
<dbReference type="InterPro" id="IPR011810">
    <property type="entry name" value="Cya_phycin_syn"/>
</dbReference>
<evidence type="ECO:0000256" key="12">
    <source>
        <dbReference type="ARBA" id="ARBA00048425"/>
    </source>
</evidence>
<evidence type="ECO:0000259" key="14">
    <source>
        <dbReference type="PROSITE" id="PS50975"/>
    </source>
</evidence>
<evidence type="ECO:0000256" key="13">
    <source>
        <dbReference type="PROSITE-ProRule" id="PRU00409"/>
    </source>
</evidence>
<dbReference type="PANTHER" id="PTHR23135">
    <property type="entry name" value="MUR LIGASE FAMILY MEMBER"/>
    <property type="match status" value="1"/>
</dbReference>
<dbReference type="PROSITE" id="PS50975">
    <property type="entry name" value="ATP_GRASP"/>
    <property type="match status" value="1"/>
</dbReference>
<dbReference type="eggNOG" id="COG0769">
    <property type="taxonomic scope" value="Bacteria"/>
</dbReference>
<dbReference type="Pfam" id="PF02875">
    <property type="entry name" value="Mur_ligase_C"/>
    <property type="match status" value="1"/>
</dbReference>
<dbReference type="eggNOG" id="COG0189">
    <property type="taxonomic scope" value="Bacteria"/>
</dbReference>
<evidence type="ECO:0000313" key="15">
    <source>
        <dbReference type="EMBL" id="EXI90518.1"/>
    </source>
</evidence>
<sequence>MEVSRIRALRGPNLWSRHTAIEAIVCCAEDERSIDDLPGFEDRLRARFPELAMLRPAGHDEAVSMAQALEFAALGLQAQAGCPVTFSRTARTLEAGTYQVIVEYSEEVVGRLAFELAQDLCHTAVDDAPFDLDDALSRLRELDEDVRLGPSTGAIVYAAMARNIPYRRLTEGSMVQFGWGSRQRRIQAAETDRTSAVAEAIAQDKELSKILLHAAGVPVPAGRPVLSAEDAWAAACEIDAPVVVKPQDGNQGKGVAVNLVSREQIEAAYAIAFQVSDEVLVERYIPGHDYRLLVVGDKLIAAARRDPPLVVGDGVHDIRELVERVNNDPRRGEGHATSLTRIRLDEVALARLASGGLTPESVPPRGSRVVLRNNANLSTGGTATDVTDDVHPEFAAQAVAAARTIGLDIAGVDVVCDSVLRPLEEQGGGIVELNAAPGLRMHLQPSFGKGRPVGEAIIGNMFADGDEARIPLIAVSGTNGKTTTVRLIAHILAAQELRVGMTTTDGVYVEGRRIDTGDCSGPKSARNVLFHPDVDAAVLETARGGVLREGLGFDRCDVAVVTNIGLGDHLGLSYISTVEDLAVVKRVIVQNVRPETGVAVLNAADPVVSRMADACPGSVIFFAIDRNHPLMALHRAQRKRVVYRDGASIVASGGGVEHRIALANIPVTQHGAIGFQVENAMAAIAAAWAMAVPWETIHGALASFVNDAQTAPGRFNVFSYRGATLVADYGHNPDAIQALVEAIDNLPAPPDSRRSVVISGAGDRRDEDIRGQTEILGGAFDRVVLYQDQCQRGRADGEVLALLQQGLLNATRASEVQEVHGEFLAIDTALAQLQPGDLCLILIDQIEEALEHIGKRLAEG</sequence>
<dbReference type="STRING" id="1454004.AW11_00874"/>
<dbReference type="NCBIfam" id="TIGR02068">
    <property type="entry name" value="cya_phycin_syn"/>
    <property type="match status" value="1"/>
</dbReference>
<evidence type="ECO:0000313" key="16">
    <source>
        <dbReference type="Proteomes" id="UP000022141"/>
    </source>
</evidence>
<proteinExistence type="inferred from homology"/>
<dbReference type="Proteomes" id="UP000022141">
    <property type="component" value="Unassembled WGS sequence"/>
</dbReference>
<dbReference type="GO" id="GO:0071160">
    <property type="term" value="F:cyanophycin synthetase activity (L-aspartate-adding)"/>
    <property type="evidence" value="ECO:0007669"/>
    <property type="project" value="UniProtKB-EC"/>
</dbReference>
<dbReference type="InterPro" id="IPR013221">
    <property type="entry name" value="Mur_ligase_cen"/>
</dbReference>
<dbReference type="NCBIfam" id="NF010623">
    <property type="entry name" value="PRK14016.1"/>
    <property type="match status" value="1"/>
</dbReference>
<comment type="similarity">
    <text evidence="2">In the C-terminal section; belongs to the MurCDEF family.</text>
</comment>
<gene>
    <name evidence="15" type="primary">cphA_2</name>
    <name evidence="15" type="ORF">AW11_00874</name>
</gene>
<dbReference type="GO" id="GO:0046872">
    <property type="term" value="F:metal ion binding"/>
    <property type="evidence" value="ECO:0007669"/>
    <property type="project" value="InterPro"/>
</dbReference>
<comment type="catalytic activity">
    <reaction evidence="11">
        <text>[L-4-(L-arginin-2-N-yl)aspartate](n)-L-aspartate + L-arginine + ATP = [L-4-(L-arginin-2-N-yl)aspartate](n+1) + ADP + phosphate + H(+)</text>
        <dbReference type="Rhea" id="RHEA:23888"/>
        <dbReference type="Rhea" id="RHEA-COMP:13732"/>
        <dbReference type="Rhea" id="RHEA-COMP:13733"/>
        <dbReference type="ChEBI" id="CHEBI:15378"/>
        <dbReference type="ChEBI" id="CHEBI:30616"/>
        <dbReference type="ChEBI" id="CHEBI:32682"/>
        <dbReference type="ChEBI" id="CHEBI:43474"/>
        <dbReference type="ChEBI" id="CHEBI:137986"/>
        <dbReference type="ChEBI" id="CHEBI:137990"/>
        <dbReference type="ChEBI" id="CHEBI:456216"/>
        <dbReference type="EC" id="6.3.2.30"/>
    </reaction>
</comment>
<dbReference type="EMBL" id="JEMY01000006">
    <property type="protein sequence ID" value="EXI90518.1"/>
    <property type="molecule type" value="Genomic_DNA"/>
</dbReference>
<dbReference type="AlphaFoldDB" id="A0A011P6B6"/>
<reference evidence="15" key="1">
    <citation type="submission" date="2014-02" db="EMBL/GenBank/DDBJ databases">
        <title>Expanding our view of genomic diversity in Candidatus Accumulibacter clades.</title>
        <authorList>
            <person name="Skennerton C.T."/>
            <person name="Barr J.J."/>
            <person name="Slater F.R."/>
            <person name="Bond P.L."/>
            <person name="Tyson G.W."/>
        </authorList>
    </citation>
    <scope>NUCLEOTIDE SEQUENCE [LARGE SCALE GENOMIC DNA]</scope>
</reference>
<organism evidence="15 16">
    <name type="scientific">Accumulibacter regalis</name>
    <dbReference type="NCBI Taxonomy" id="522306"/>
    <lineage>
        <taxon>Bacteria</taxon>
        <taxon>Pseudomonadati</taxon>
        <taxon>Pseudomonadota</taxon>
        <taxon>Betaproteobacteria</taxon>
        <taxon>Candidatus Accumulibacter</taxon>
    </lineage>
</organism>
<dbReference type="PATRIC" id="fig|1454004.3.peg.905"/>
<comment type="caution">
    <text evidence="15">The sequence shown here is derived from an EMBL/GenBank/DDBJ whole genome shotgun (WGS) entry which is preliminary data.</text>
</comment>
<dbReference type="InterPro" id="IPR011761">
    <property type="entry name" value="ATP-grasp"/>
</dbReference>
<comment type="function">
    <text evidence="1">Catalyzes the ATP-dependent polymerization of arginine and aspartate to multi-L-arginyl-poly-L-aspartic acid (cyanophycin; a water-insoluble reserve polymer).</text>
</comment>
<feature type="domain" description="ATP-grasp" evidence="14">
    <location>
        <begin position="209"/>
        <end position="462"/>
    </location>
</feature>
<evidence type="ECO:0000256" key="7">
    <source>
        <dbReference type="ARBA" id="ARBA00022598"/>
    </source>
</evidence>
<evidence type="ECO:0000256" key="5">
    <source>
        <dbReference type="ARBA" id="ARBA00013005"/>
    </source>
</evidence>
<name>A0A011P6B6_ACCRE</name>
<keyword evidence="16" id="KW-1185">Reference proteome</keyword>
<dbReference type="GO" id="GO:0005524">
    <property type="term" value="F:ATP binding"/>
    <property type="evidence" value="ECO:0007669"/>
    <property type="project" value="UniProtKB-UniRule"/>
</dbReference>
<dbReference type="Gene3D" id="3.40.1190.10">
    <property type="entry name" value="Mur-like, catalytic domain"/>
    <property type="match status" value="1"/>
</dbReference>
<dbReference type="PANTHER" id="PTHR23135:SF18">
    <property type="entry name" value="CYANOPHYCIN SYNTHETASE"/>
    <property type="match status" value="1"/>
</dbReference>
<dbReference type="EC" id="6.3.2.29" evidence="5"/>
<dbReference type="Pfam" id="PF18921">
    <property type="entry name" value="Cyanophycin_syn"/>
    <property type="match status" value="1"/>
</dbReference>
<dbReference type="EC" id="6.3.2.30" evidence="4"/>
<comment type="subunit">
    <text evidence="3">Homodimer.</text>
</comment>
<dbReference type="Gene3D" id="3.30.470.20">
    <property type="entry name" value="ATP-grasp fold, B domain"/>
    <property type="match status" value="2"/>
</dbReference>
<evidence type="ECO:0000256" key="3">
    <source>
        <dbReference type="ARBA" id="ARBA00011738"/>
    </source>
</evidence>
<evidence type="ECO:0000256" key="1">
    <source>
        <dbReference type="ARBA" id="ARBA00003184"/>
    </source>
</evidence>
<evidence type="ECO:0000256" key="11">
    <source>
        <dbReference type="ARBA" id="ARBA00048094"/>
    </source>
</evidence>
<dbReference type="InterPro" id="IPR036565">
    <property type="entry name" value="Mur-like_cat_sf"/>
</dbReference>
<dbReference type="InterPro" id="IPR036615">
    <property type="entry name" value="Mur_ligase_C_dom_sf"/>
</dbReference>